<dbReference type="GO" id="GO:0005634">
    <property type="term" value="C:nucleus"/>
    <property type="evidence" value="ECO:0007669"/>
    <property type="project" value="TreeGrafter"/>
</dbReference>
<dbReference type="SUPFAM" id="SSF48403">
    <property type="entry name" value="Ankyrin repeat"/>
    <property type="match status" value="1"/>
</dbReference>
<dbReference type="Pfam" id="PF12796">
    <property type="entry name" value="Ank_2"/>
    <property type="match status" value="1"/>
</dbReference>
<proteinExistence type="predicted"/>
<dbReference type="InterPro" id="IPR002110">
    <property type="entry name" value="Ankyrin_rpt"/>
</dbReference>
<dbReference type="STRING" id="1051890.A0A3N4LCD4"/>
<reference evidence="4 5" key="1">
    <citation type="journal article" date="2018" name="Nat. Ecol. Evol.">
        <title>Pezizomycetes genomes reveal the molecular basis of ectomycorrhizal truffle lifestyle.</title>
        <authorList>
            <person name="Murat C."/>
            <person name="Payen T."/>
            <person name="Noel B."/>
            <person name="Kuo A."/>
            <person name="Morin E."/>
            <person name="Chen J."/>
            <person name="Kohler A."/>
            <person name="Krizsan K."/>
            <person name="Balestrini R."/>
            <person name="Da Silva C."/>
            <person name="Montanini B."/>
            <person name="Hainaut M."/>
            <person name="Levati E."/>
            <person name="Barry K.W."/>
            <person name="Belfiori B."/>
            <person name="Cichocki N."/>
            <person name="Clum A."/>
            <person name="Dockter R.B."/>
            <person name="Fauchery L."/>
            <person name="Guy J."/>
            <person name="Iotti M."/>
            <person name="Le Tacon F."/>
            <person name="Lindquist E.A."/>
            <person name="Lipzen A."/>
            <person name="Malagnac F."/>
            <person name="Mello A."/>
            <person name="Molinier V."/>
            <person name="Miyauchi S."/>
            <person name="Poulain J."/>
            <person name="Riccioni C."/>
            <person name="Rubini A."/>
            <person name="Sitrit Y."/>
            <person name="Splivallo R."/>
            <person name="Traeger S."/>
            <person name="Wang M."/>
            <person name="Zifcakova L."/>
            <person name="Wipf D."/>
            <person name="Zambonelli A."/>
            <person name="Paolocci F."/>
            <person name="Nowrousian M."/>
            <person name="Ottonello S."/>
            <person name="Baldrian P."/>
            <person name="Spatafora J.W."/>
            <person name="Henrissat B."/>
            <person name="Nagy L.G."/>
            <person name="Aury J.M."/>
            <person name="Wincker P."/>
            <person name="Grigoriev I.V."/>
            <person name="Bonfante P."/>
            <person name="Martin F.M."/>
        </authorList>
    </citation>
    <scope>NUCLEOTIDE SEQUENCE [LARGE SCALE GENOMIC DNA]</scope>
    <source>
        <strain evidence="4 5">ATCC MYA-4762</strain>
    </source>
</reference>
<evidence type="ECO:0000256" key="3">
    <source>
        <dbReference type="PROSITE-ProRule" id="PRU00023"/>
    </source>
</evidence>
<dbReference type="PROSITE" id="PS50088">
    <property type="entry name" value="ANK_REPEAT"/>
    <property type="match status" value="1"/>
</dbReference>
<keyword evidence="5" id="KW-1185">Reference proteome</keyword>
<feature type="non-terminal residue" evidence="4">
    <location>
        <position position="1"/>
    </location>
</feature>
<dbReference type="SMART" id="SM00248">
    <property type="entry name" value="ANK"/>
    <property type="match status" value="1"/>
</dbReference>
<gene>
    <name evidence="4" type="ORF">L211DRAFT_794950</name>
</gene>
<dbReference type="EMBL" id="ML121597">
    <property type="protein sequence ID" value="RPB19129.1"/>
    <property type="molecule type" value="Genomic_DNA"/>
</dbReference>
<evidence type="ECO:0000256" key="2">
    <source>
        <dbReference type="ARBA" id="ARBA00023043"/>
    </source>
</evidence>
<evidence type="ECO:0000313" key="4">
    <source>
        <dbReference type="EMBL" id="RPB19129.1"/>
    </source>
</evidence>
<accession>A0A3N4LCD4</accession>
<keyword evidence="2 3" id="KW-0040">ANK repeat</keyword>
<dbReference type="AlphaFoldDB" id="A0A3N4LCD4"/>
<dbReference type="PANTHER" id="PTHR24124:SF14">
    <property type="entry name" value="CHROMOSOME UNDETERMINED SCAFFOLD_25, WHOLE GENOME SHOTGUN SEQUENCE"/>
    <property type="match status" value="1"/>
</dbReference>
<name>A0A3N4LCD4_9PEZI</name>
<dbReference type="GO" id="GO:0010468">
    <property type="term" value="P:regulation of gene expression"/>
    <property type="evidence" value="ECO:0007669"/>
    <property type="project" value="TreeGrafter"/>
</dbReference>
<feature type="repeat" description="ANK" evidence="3">
    <location>
        <begin position="7"/>
        <end position="39"/>
    </location>
</feature>
<dbReference type="PROSITE" id="PS50297">
    <property type="entry name" value="ANK_REP_REGION"/>
    <property type="match status" value="1"/>
</dbReference>
<sequence length="57" mass="6151">IDIRDYDGRTPLHDAVQSGNYAAVKCLIDAGANVHKKTFTGQTPLHSAAQFANPARK</sequence>
<protein>
    <submittedName>
        <fullName evidence="4">Uncharacterized protein</fullName>
    </submittedName>
</protein>
<organism evidence="4 5">
    <name type="scientific">Terfezia boudieri ATCC MYA-4762</name>
    <dbReference type="NCBI Taxonomy" id="1051890"/>
    <lineage>
        <taxon>Eukaryota</taxon>
        <taxon>Fungi</taxon>
        <taxon>Dikarya</taxon>
        <taxon>Ascomycota</taxon>
        <taxon>Pezizomycotina</taxon>
        <taxon>Pezizomycetes</taxon>
        <taxon>Pezizales</taxon>
        <taxon>Pezizaceae</taxon>
        <taxon>Terfezia</taxon>
    </lineage>
</organism>
<keyword evidence="1" id="KW-0677">Repeat</keyword>
<dbReference type="Proteomes" id="UP000267821">
    <property type="component" value="Unassembled WGS sequence"/>
</dbReference>
<dbReference type="InterPro" id="IPR036770">
    <property type="entry name" value="Ankyrin_rpt-contain_sf"/>
</dbReference>
<dbReference type="InParanoid" id="A0A3N4LCD4"/>
<dbReference type="OrthoDB" id="5398411at2759"/>
<dbReference type="Gene3D" id="1.25.40.20">
    <property type="entry name" value="Ankyrin repeat-containing domain"/>
    <property type="match status" value="1"/>
</dbReference>
<evidence type="ECO:0000256" key="1">
    <source>
        <dbReference type="ARBA" id="ARBA00022737"/>
    </source>
</evidence>
<evidence type="ECO:0000313" key="5">
    <source>
        <dbReference type="Proteomes" id="UP000267821"/>
    </source>
</evidence>
<dbReference type="PANTHER" id="PTHR24124">
    <property type="entry name" value="ANKYRIN REPEAT FAMILY A"/>
    <property type="match status" value="1"/>
</dbReference>